<dbReference type="Proteomes" id="UP000315724">
    <property type="component" value="Chromosome"/>
</dbReference>
<name>A0A517QPX1_9PLAN</name>
<dbReference type="InterPro" id="IPR001173">
    <property type="entry name" value="Glyco_trans_2-like"/>
</dbReference>
<proteinExistence type="predicted"/>
<dbReference type="KEGG" id="tpol:Mal48_29290"/>
<dbReference type="Gene3D" id="3.90.550.10">
    <property type="entry name" value="Spore Coat Polysaccharide Biosynthesis Protein SpsA, Chain A"/>
    <property type="match status" value="1"/>
</dbReference>
<reference evidence="2 3" key="1">
    <citation type="submission" date="2019-02" db="EMBL/GenBank/DDBJ databases">
        <title>Deep-cultivation of Planctomycetes and their phenomic and genomic characterization uncovers novel biology.</title>
        <authorList>
            <person name="Wiegand S."/>
            <person name="Jogler M."/>
            <person name="Boedeker C."/>
            <person name="Pinto D."/>
            <person name="Vollmers J."/>
            <person name="Rivas-Marin E."/>
            <person name="Kohn T."/>
            <person name="Peeters S.H."/>
            <person name="Heuer A."/>
            <person name="Rast P."/>
            <person name="Oberbeckmann S."/>
            <person name="Bunk B."/>
            <person name="Jeske O."/>
            <person name="Meyerdierks A."/>
            <person name="Storesund J.E."/>
            <person name="Kallscheuer N."/>
            <person name="Luecker S."/>
            <person name="Lage O.M."/>
            <person name="Pohl T."/>
            <person name="Merkel B.J."/>
            <person name="Hornburger P."/>
            <person name="Mueller R.-W."/>
            <person name="Bruemmer F."/>
            <person name="Labrenz M."/>
            <person name="Spormann A.M."/>
            <person name="Op den Camp H."/>
            <person name="Overmann J."/>
            <person name="Amann R."/>
            <person name="Jetten M.S.M."/>
            <person name="Mascher T."/>
            <person name="Medema M.H."/>
            <person name="Devos D.P."/>
            <person name="Kaster A.-K."/>
            <person name="Ovreas L."/>
            <person name="Rohde M."/>
            <person name="Galperin M.Y."/>
            <person name="Jogler C."/>
        </authorList>
    </citation>
    <scope>NUCLEOTIDE SEQUENCE [LARGE SCALE GENOMIC DNA]</scope>
    <source>
        <strain evidence="2 3">Mal48</strain>
    </source>
</reference>
<dbReference type="EMBL" id="CP036267">
    <property type="protein sequence ID" value="QDT33675.1"/>
    <property type="molecule type" value="Genomic_DNA"/>
</dbReference>
<sequence>MDLSVITATCQRPEFLSHCLHQFAQQSRGGLECEHLVISDGPDSHARCLAERSGARYFELNSPTGQWGAAAKDLGIVQACGRYVCFWDDDNIFEPHALISLFAAVQNAEIGIVRTRHRFRKSPGSVVIPRNWRGEFRLGDIDTMCLCVETTLARKEPWESEVAKISNDHGWLMKLMTHQPKINYLPILIGQHV</sequence>
<feature type="domain" description="Glycosyltransferase 2-like" evidence="1">
    <location>
        <begin position="4"/>
        <end position="121"/>
    </location>
</feature>
<evidence type="ECO:0000259" key="1">
    <source>
        <dbReference type="Pfam" id="PF00535"/>
    </source>
</evidence>
<dbReference type="InterPro" id="IPR029044">
    <property type="entry name" value="Nucleotide-diphossugar_trans"/>
</dbReference>
<dbReference type="GO" id="GO:0016758">
    <property type="term" value="F:hexosyltransferase activity"/>
    <property type="evidence" value="ECO:0007669"/>
    <property type="project" value="UniProtKB-ARBA"/>
</dbReference>
<keyword evidence="3" id="KW-1185">Reference proteome</keyword>
<dbReference type="RefSeq" id="WP_145200337.1">
    <property type="nucleotide sequence ID" value="NZ_CP036267.1"/>
</dbReference>
<dbReference type="SUPFAM" id="SSF53448">
    <property type="entry name" value="Nucleotide-diphospho-sugar transferases"/>
    <property type="match status" value="1"/>
</dbReference>
<dbReference type="Pfam" id="PF00535">
    <property type="entry name" value="Glycos_transf_2"/>
    <property type="match status" value="1"/>
</dbReference>
<organism evidence="2 3">
    <name type="scientific">Thalassoglobus polymorphus</name>
    <dbReference type="NCBI Taxonomy" id="2527994"/>
    <lineage>
        <taxon>Bacteria</taxon>
        <taxon>Pseudomonadati</taxon>
        <taxon>Planctomycetota</taxon>
        <taxon>Planctomycetia</taxon>
        <taxon>Planctomycetales</taxon>
        <taxon>Planctomycetaceae</taxon>
        <taxon>Thalassoglobus</taxon>
    </lineage>
</organism>
<gene>
    <name evidence="2" type="ORF">Mal48_29290</name>
</gene>
<dbReference type="PANTHER" id="PTHR22916">
    <property type="entry name" value="GLYCOSYLTRANSFERASE"/>
    <property type="match status" value="1"/>
</dbReference>
<dbReference type="PANTHER" id="PTHR22916:SF3">
    <property type="entry name" value="UDP-GLCNAC:BETAGAL BETA-1,3-N-ACETYLGLUCOSAMINYLTRANSFERASE-LIKE PROTEIN 1"/>
    <property type="match status" value="1"/>
</dbReference>
<dbReference type="AlphaFoldDB" id="A0A517QPX1"/>
<accession>A0A517QPX1</accession>
<keyword evidence="2" id="KW-0808">Transferase</keyword>
<protein>
    <submittedName>
        <fullName evidence="2">Putative glycosyl transferase</fullName>
    </submittedName>
</protein>
<evidence type="ECO:0000313" key="2">
    <source>
        <dbReference type="EMBL" id="QDT33675.1"/>
    </source>
</evidence>
<dbReference type="OrthoDB" id="277808at2"/>
<evidence type="ECO:0000313" key="3">
    <source>
        <dbReference type="Proteomes" id="UP000315724"/>
    </source>
</evidence>